<dbReference type="Gene3D" id="2.120.10.30">
    <property type="entry name" value="TolB, C-terminal domain"/>
    <property type="match status" value="2"/>
</dbReference>
<protein>
    <submittedName>
        <fullName evidence="5">Amidohydrolase family protein</fullName>
    </submittedName>
</protein>
<dbReference type="AlphaFoldDB" id="A0A9X1HY12"/>
<dbReference type="SUPFAM" id="SSF51556">
    <property type="entry name" value="Metallo-dependent hydrolases"/>
    <property type="match status" value="1"/>
</dbReference>
<dbReference type="SUPFAM" id="SSF51338">
    <property type="entry name" value="Composite domain of metallo-dependent hydrolases"/>
    <property type="match status" value="1"/>
</dbReference>
<dbReference type="PANTHER" id="PTHR36842">
    <property type="entry name" value="PROTEIN TOLB HOMOLOG"/>
    <property type="match status" value="1"/>
</dbReference>
<dbReference type="Pfam" id="PF26549">
    <property type="entry name" value="Tricorn_N"/>
    <property type="match status" value="1"/>
</dbReference>
<dbReference type="Pfam" id="PF07676">
    <property type="entry name" value="PD40"/>
    <property type="match status" value="2"/>
</dbReference>
<name>A0A9X1HY12_9BACT</name>
<gene>
    <name evidence="5" type="ORF">LDX50_26935</name>
</gene>
<feature type="region of interest" description="Disordered" evidence="2">
    <location>
        <begin position="651"/>
        <end position="678"/>
    </location>
</feature>
<sequence length="1113" mass="124300">MKKLIIALFSLLTIVAYGQEKSESDTVKKATKELPLEPTRKMRLQTNEGTWISLDVSPDGKNLAFDMMGDIYLMPVSGGKATQITSGMAFDTHPRFSPDGNSILFTSDKSGSENIWTLDLNNKDAAPKQITKDSDKYYQAAEWTPDGKYIVAAKGGRVLKLHMYHKDGGGGIQLIKEPEGLQTIEPAFGADERYVWFSRRNGAWNYNAQMPQYQIATYDLETGEVATQTRQYGSAFSPTLSSDGKWLVYGTRYNTETGLMKRNLETGEESWLAFPVRRDDQESRARLGVYPAMSFTPDNQFVIASYSGKLWKIPIAGGSASEIPFEIDTELDFGPLVHFDYPISDDKKMVATQIRDAQRSPDGKKVAFTALNRLYVMDFPDGKPKRLTDNDFTEAKPVWSADGQSVAFTTWEGNEGNIYKVKASGGKPVKLTRRGATYWDLAWDSKTNRIAFVYAAAQGYKNTTGPGGFGSPAFIGWISADGGEINPIKSADGRENLHFIKGNDRIYMFHSSKGLMSMRWDGTDEKEHLKVTGIMTYPSLSLEHSLEETATEPTQKPSSAEYITMAPEGDRALAKINNDIYVVTLPPVGAETITISVSNPENASFPSWKLTTLGGEFAHWSTDGNTVNFTLGNAYFTYDLNESERIKEELEKKKKEEKESDSDEKKDDSEEKEDEGYKPDEIRVKVEVEKDIPEGRILLQGARIITMKGEEVIENGDILIENTRIIGVGPSGSLTVPRGTKTMDMQGKTIIPGFVDTHAHMWPNWGLQKNQVWMYAANLAYGVTTTRDPQTSTTDVLTYSDMVETGQILGPRVYSTGPGVGFWSYNIKSLEHARNVLKQYSEYFNTKTIKMYITGNRQHRQWIIQAAREQELMPTTEGALDMKLNLTQLIDGYPGHEHAFPIYPIYDDVTQLVARAQMAYTPTLLVSYGGPWAEEYFYSTENVVGDKKLNFFSPKSEIDQKARRRGAWFIPEEHIFSRHGKFVGDLVKSGGLAGVGSHGQLQGLGYHWELWAIQSGGMPEIDALKVATILGARSIGLDKELGSVETGKLADLVILDKNPLDNIRNTNSVSHVMKNGRLYEGNTLNEIYPREKPAPDFYWNQDGPDTMDLPGEK</sequence>
<reference evidence="5" key="1">
    <citation type="submission" date="2021-09" db="EMBL/GenBank/DDBJ databases">
        <title>Fulvivirga sp. isolated from coastal sediment.</title>
        <authorList>
            <person name="Yu H."/>
        </authorList>
    </citation>
    <scope>NUCLEOTIDE SEQUENCE</scope>
    <source>
        <strain evidence="5">1062</strain>
    </source>
</reference>
<accession>A0A9X1HY12</accession>
<dbReference type="InterPro" id="IPR011659">
    <property type="entry name" value="WD40"/>
</dbReference>
<dbReference type="EMBL" id="JAIXNE010000006">
    <property type="protein sequence ID" value="MCA6078539.1"/>
    <property type="molecule type" value="Genomic_DNA"/>
</dbReference>
<feature type="domain" description="Amidohydrolase-related" evidence="4">
    <location>
        <begin position="1014"/>
        <end position="1078"/>
    </location>
</feature>
<dbReference type="SUPFAM" id="SSF69304">
    <property type="entry name" value="Tricorn protease N-terminal domain"/>
    <property type="match status" value="2"/>
</dbReference>
<evidence type="ECO:0000256" key="3">
    <source>
        <dbReference type="SAM" id="SignalP"/>
    </source>
</evidence>
<dbReference type="Pfam" id="PF01979">
    <property type="entry name" value="Amidohydro_1"/>
    <property type="match status" value="1"/>
</dbReference>
<evidence type="ECO:0000256" key="2">
    <source>
        <dbReference type="SAM" id="MobiDB-lite"/>
    </source>
</evidence>
<dbReference type="Proteomes" id="UP001139409">
    <property type="component" value="Unassembled WGS sequence"/>
</dbReference>
<evidence type="ECO:0000259" key="4">
    <source>
        <dbReference type="Pfam" id="PF01979"/>
    </source>
</evidence>
<proteinExistence type="inferred from homology"/>
<comment type="similarity">
    <text evidence="1">Belongs to the TolB family.</text>
</comment>
<evidence type="ECO:0000313" key="5">
    <source>
        <dbReference type="EMBL" id="MCA6078539.1"/>
    </source>
</evidence>
<dbReference type="RefSeq" id="WP_225699397.1">
    <property type="nucleotide sequence ID" value="NZ_JAIXNE010000006.1"/>
</dbReference>
<dbReference type="InterPro" id="IPR006680">
    <property type="entry name" value="Amidohydro-rel"/>
</dbReference>
<dbReference type="GO" id="GO:0016810">
    <property type="term" value="F:hydrolase activity, acting on carbon-nitrogen (but not peptide) bonds"/>
    <property type="evidence" value="ECO:0007669"/>
    <property type="project" value="InterPro"/>
</dbReference>
<comment type="caution">
    <text evidence="5">The sequence shown here is derived from an EMBL/GenBank/DDBJ whole genome shotgun (WGS) entry which is preliminary data.</text>
</comment>
<evidence type="ECO:0000256" key="1">
    <source>
        <dbReference type="ARBA" id="ARBA00009820"/>
    </source>
</evidence>
<keyword evidence="3" id="KW-0732">Signal</keyword>
<dbReference type="InterPro" id="IPR011042">
    <property type="entry name" value="6-blade_b-propeller_TolB-like"/>
</dbReference>
<dbReference type="PANTHER" id="PTHR36842:SF1">
    <property type="entry name" value="PROTEIN TOLB"/>
    <property type="match status" value="1"/>
</dbReference>
<organism evidence="5 6">
    <name type="scientific">Fulvivirga sedimenti</name>
    <dbReference type="NCBI Taxonomy" id="2879465"/>
    <lineage>
        <taxon>Bacteria</taxon>
        <taxon>Pseudomonadati</taxon>
        <taxon>Bacteroidota</taxon>
        <taxon>Cytophagia</taxon>
        <taxon>Cytophagales</taxon>
        <taxon>Fulvivirgaceae</taxon>
        <taxon>Fulvivirga</taxon>
    </lineage>
</organism>
<keyword evidence="6" id="KW-1185">Reference proteome</keyword>
<dbReference type="InterPro" id="IPR011059">
    <property type="entry name" value="Metal-dep_hydrolase_composite"/>
</dbReference>
<evidence type="ECO:0000313" key="6">
    <source>
        <dbReference type="Proteomes" id="UP001139409"/>
    </source>
</evidence>
<feature type="chain" id="PRO_5040846412" evidence="3">
    <location>
        <begin position="19"/>
        <end position="1113"/>
    </location>
</feature>
<feature type="signal peptide" evidence="3">
    <location>
        <begin position="1"/>
        <end position="18"/>
    </location>
</feature>
<dbReference type="Gene3D" id="2.30.40.10">
    <property type="entry name" value="Urease, subunit C, domain 1"/>
    <property type="match status" value="2"/>
</dbReference>
<dbReference type="InterPro" id="IPR032466">
    <property type="entry name" value="Metal_Hydrolase"/>
</dbReference>